<dbReference type="Proteomes" id="UP000886757">
    <property type="component" value="Unassembled WGS sequence"/>
</dbReference>
<feature type="transmembrane region" description="Helical" evidence="8">
    <location>
        <begin position="186"/>
        <end position="208"/>
    </location>
</feature>
<feature type="transmembrane region" description="Helical" evidence="8">
    <location>
        <begin position="156"/>
        <end position="174"/>
    </location>
</feature>
<sequence length="304" mass="33296">MDIITLLFRQNVIMLIYLLVGYLLYKKKLLTAQGSGEMGKVLLYVIMPVAIIRSYIQEFSMEYLYGFLISFAAAALALILAMAVSTLIFGRRSSIRQFGAAFSNAGFIGIPLVQMTLGEQAVFYVASFVAILNILQWTFGVYVITKDKSAVSFKKIRTNPIVISFVIGILLFLLPIQVPGLLSDVIGTLASMNGPMAMIVLGAYLAQISMKELFTDKETYACAAVRLILIPLLTMLLLFLVPGQYAPIRFAVLLAAAAPVGSNVAIFAQLFHANYTDAVKDVCLSTVFSILTMPLILGLANYIW</sequence>
<evidence type="ECO:0000313" key="10">
    <source>
        <dbReference type="Proteomes" id="UP000886757"/>
    </source>
</evidence>
<dbReference type="GO" id="GO:0055085">
    <property type="term" value="P:transmembrane transport"/>
    <property type="evidence" value="ECO:0007669"/>
    <property type="project" value="InterPro"/>
</dbReference>
<proteinExistence type="inferred from homology"/>
<feature type="transmembrane region" description="Helical" evidence="8">
    <location>
        <begin position="63"/>
        <end position="89"/>
    </location>
</feature>
<evidence type="ECO:0000256" key="4">
    <source>
        <dbReference type="ARBA" id="ARBA00022475"/>
    </source>
</evidence>
<evidence type="ECO:0000256" key="2">
    <source>
        <dbReference type="ARBA" id="ARBA00010145"/>
    </source>
</evidence>
<protein>
    <submittedName>
        <fullName evidence="9">AEC family transporter</fullName>
    </submittedName>
</protein>
<feature type="transmembrane region" description="Helical" evidence="8">
    <location>
        <begin position="248"/>
        <end position="270"/>
    </location>
</feature>
<evidence type="ECO:0000256" key="7">
    <source>
        <dbReference type="ARBA" id="ARBA00023136"/>
    </source>
</evidence>
<keyword evidence="6 8" id="KW-1133">Transmembrane helix</keyword>
<evidence type="ECO:0000256" key="5">
    <source>
        <dbReference type="ARBA" id="ARBA00022692"/>
    </source>
</evidence>
<dbReference type="AlphaFoldDB" id="A0A9D1AA13"/>
<keyword evidence="5 8" id="KW-0812">Transmembrane</keyword>
<evidence type="ECO:0000256" key="3">
    <source>
        <dbReference type="ARBA" id="ARBA00022448"/>
    </source>
</evidence>
<dbReference type="Gene3D" id="1.20.1530.20">
    <property type="match status" value="1"/>
</dbReference>
<feature type="transmembrane region" description="Helical" evidence="8">
    <location>
        <begin position="123"/>
        <end position="144"/>
    </location>
</feature>
<dbReference type="PANTHER" id="PTHR36838">
    <property type="entry name" value="AUXIN EFFLUX CARRIER FAMILY PROTEIN"/>
    <property type="match status" value="1"/>
</dbReference>
<feature type="transmembrane region" description="Helical" evidence="8">
    <location>
        <begin position="6"/>
        <end position="25"/>
    </location>
</feature>
<name>A0A9D1AA13_9FIRM</name>
<dbReference type="PANTHER" id="PTHR36838:SF1">
    <property type="entry name" value="SLR1864 PROTEIN"/>
    <property type="match status" value="1"/>
</dbReference>
<organism evidence="9 10">
    <name type="scientific">Candidatus Choladousia intestinavium</name>
    <dbReference type="NCBI Taxonomy" id="2840727"/>
    <lineage>
        <taxon>Bacteria</taxon>
        <taxon>Bacillati</taxon>
        <taxon>Bacillota</taxon>
        <taxon>Clostridia</taxon>
        <taxon>Lachnospirales</taxon>
        <taxon>Lachnospiraceae</taxon>
        <taxon>Lachnospiraceae incertae sedis</taxon>
        <taxon>Candidatus Choladousia</taxon>
    </lineage>
</organism>
<feature type="transmembrane region" description="Helical" evidence="8">
    <location>
        <begin position="98"/>
        <end position="117"/>
    </location>
</feature>
<feature type="transmembrane region" description="Helical" evidence="8">
    <location>
        <begin position="220"/>
        <end position="242"/>
    </location>
</feature>
<comment type="similarity">
    <text evidence="2">Belongs to the auxin efflux carrier (TC 2.A.69) family.</text>
</comment>
<evidence type="ECO:0000313" key="9">
    <source>
        <dbReference type="EMBL" id="HIR12306.1"/>
    </source>
</evidence>
<keyword evidence="4" id="KW-1003">Cell membrane</keyword>
<comment type="caution">
    <text evidence="9">The sequence shown here is derived from an EMBL/GenBank/DDBJ whole genome shotgun (WGS) entry which is preliminary data.</text>
</comment>
<dbReference type="GO" id="GO:0005886">
    <property type="term" value="C:plasma membrane"/>
    <property type="evidence" value="ECO:0007669"/>
    <property type="project" value="UniProtKB-SubCell"/>
</dbReference>
<comment type="subcellular location">
    <subcellularLocation>
        <location evidence="1">Cell membrane</location>
        <topology evidence="1">Multi-pass membrane protein</topology>
    </subcellularLocation>
</comment>
<dbReference type="Pfam" id="PF03547">
    <property type="entry name" value="Mem_trans"/>
    <property type="match status" value="2"/>
</dbReference>
<evidence type="ECO:0000256" key="8">
    <source>
        <dbReference type="SAM" id="Phobius"/>
    </source>
</evidence>
<dbReference type="EMBL" id="DVGK01000002">
    <property type="protein sequence ID" value="HIR12306.1"/>
    <property type="molecule type" value="Genomic_DNA"/>
</dbReference>
<reference evidence="9" key="1">
    <citation type="submission" date="2020-10" db="EMBL/GenBank/DDBJ databases">
        <authorList>
            <person name="Gilroy R."/>
        </authorList>
    </citation>
    <scope>NUCLEOTIDE SEQUENCE</scope>
    <source>
        <strain evidence="9">ChiSjej4B22-8148</strain>
    </source>
</reference>
<reference evidence="9" key="2">
    <citation type="journal article" date="2021" name="PeerJ">
        <title>Extensive microbial diversity within the chicken gut microbiome revealed by metagenomics and culture.</title>
        <authorList>
            <person name="Gilroy R."/>
            <person name="Ravi A."/>
            <person name="Getino M."/>
            <person name="Pursley I."/>
            <person name="Horton D.L."/>
            <person name="Alikhan N.F."/>
            <person name="Baker D."/>
            <person name="Gharbi K."/>
            <person name="Hall N."/>
            <person name="Watson M."/>
            <person name="Adriaenssens E.M."/>
            <person name="Foster-Nyarko E."/>
            <person name="Jarju S."/>
            <person name="Secka A."/>
            <person name="Antonio M."/>
            <person name="Oren A."/>
            <person name="Chaudhuri R.R."/>
            <person name="La Ragione R."/>
            <person name="Hildebrand F."/>
            <person name="Pallen M.J."/>
        </authorList>
    </citation>
    <scope>NUCLEOTIDE SEQUENCE</scope>
    <source>
        <strain evidence="9">ChiSjej4B22-8148</strain>
    </source>
</reference>
<evidence type="ECO:0000256" key="6">
    <source>
        <dbReference type="ARBA" id="ARBA00022989"/>
    </source>
</evidence>
<feature type="transmembrane region" description="Helical" evidence="8">
    <location>
        <begin position="282"/>
        <end position="303"/>
    </location>
</feature>
<accession>A0A9D1AA13</accession>
<gene>
    <name evidence="9" type="ORF">IAB31_00070</name>
</gene>
<feature type="transmembrane region" description="Helical" evidence="8">
    <location>
        <begin position="37"/>
        <end position="57"/>
    </location>
</feature>
<dbReference type="InterPro" id="IPR004776">
    <property type="entry name" value="Mem_transp_PIN-like"/>
</dbReference>
<dbReference type="InterPro" id="IPR038770">
    <property type="entry name" value="Na+/solute_symporter_sf"/>
</dbReference>
<evidence type="ECO:0000256" key="1">
    <source>
        <dbReference type="ARBA" id="ARBA00004651"/>
    </source>
</evidence>
<keyword evidence="3" id="KW-0813">Transport</keyword>
<keyword evidence="7 8" id="KW-0472">Membrane</keyword>